<feature type="region of interest" description="Disordered" evidence="1">
    <location>
        <begin position="432"/>
        <end position="451"/>
    </location>
</feature>
<proteinExistence type="predicted"/>
<feature type="compositionally biased region" description="Basic and acidic residues" evidence="1">
    <location>
        <begin position="441"/>
        <end position="451"/>
    </location>
</feature>
<keyword evidence="3" id="KW-1185">Reference proteome</keyword>
<name>A0A4Q7KJD8_9PSEU</name>
<sequence length="451" mass="49399">MSNADFDAQYAEVADEPRSGPIDKFMHLGGTFDEKLADLCQNIYERYEGKLTPLEKAAGGGYGNDQLREFRLGDYLDDMRKLTLEEFPVFFDAASFDRFADITTSLDLAVSKINEARGYEGIGDLQSLFQHWEGTAADHFSDSLKPLGTAMRYQIAFAGEIGAASAHYEHLMKSMRVDAYGLAKNLMAKVDPPDSGSGLETALLVAGLIAGGAALFASGPLAGVAGAVAVGEWGIAATSGLLQVQALDKDEVGDRAIIGGHPREYIPSCETRIEEILGTGAKKGETVMHALAADMKHKDMDFLFLPRTELRGMTEPDNRRFKASEGYKVDQVADLRKAGVATLPTMAQYFEEARKAVEDLSVHFFDGIGQSAVANQQRNTFLHAATTLGDSFTRTRDYLYEAGVAMTHIADNYSRMEGRHAEMITKYKTKMDNPDVTAPYDRYKPSKEKTT</sequence>
<dbReference type="Proteomes" id="UP000294257">
    <property type="component" value="Unassembled WGS sequence"/>
</dbReference>
<gene>
    <name evidence="2" type="ORF">EV193_110136</name>
</gene>
<protein>
    <submittedName>
        <fullName evidence="2">Uncharacterized protein</fullName>
    </submittedName>
</protein>
<evidence type="ECO:0000313" key="3">
    <source>
        <dbReference type="Proteomes" id="UP000294257"/>
    </source>
</evidence>
<evidence type="ECO:0000256" key="1">
    <source>
        <dbReference type="SAM" id="MobiDB-lite"/>
    </source>
</evidence>
<reference evidence="2 3" key="1">
    <citation type="submission" date="2019-02" db="EMBL/GenBank/DDBJ databases">
        <title>Genomic Encyclopedia of Type Strains, Phase IV (KMG-IV): sequencing the most valuable type-strain genomes for metagenomic binning, comparative biology and taxonomic classification.</title>
        <authorList>
            <person name="Goeker M."/>
        </authorList>
    </citation>
    <scope>NUCLEOTIDE SEQUENCE [LARGE SCALE GENOMIC DNA]</scope>
    <source>
        <strain evidence="2 3">DSM 101727</strain>
    </source>
</reference>
<accession>A0A4Q7KJD8</accession>
<dbReference type="RefSeq" id="WP_130347283.1">
    <property type="nucleotide sequence ID" value="NZ_SGWQ01000010.1"/>
</dbReference>
<evidence type="ECO:0000313" key="2">
    <source>
        <dbReference type="EMBL" id="RZS33986.1"/>
    </source>
</evidence>
<dbReference type="EMBL" id="SGWQ01000010">
    <property type="protein sequence ID" value="RZS33986.1"/>
    <property type="molecule type" value="Genomic_DNA"/>
</dbReference>
<comment type="caution">
    <text evidence="2">The sequence shown here is derived from an EMBL/GenBank/DDBJ whole genome shotgun (WGS) entry which is preliminary data.</text>
</comment>
<dbReference type="AlphaFoldDB" id="A0A4Q7KJD8"/>
<organism evidence="2 3">
    <name type="scientific">Herbihabitans rhizosphaerae</name>
    <dbReference type="NCBI Taxonomy" id="1872711"/>
    <lineage>
        <taxon>Bacteria</taxon>
        <taxon>Bacillati</taxon>
        <taxon>Actinomycetota</taxon>
        <taxon>Actinomycetes</taxon>
        <taxon>Pseudonocardiales</taxon>
        <taxon>Pseudonocardiaceae</taxon>
        <taxon>Herbihabitans</taxon>
    </lineage>
</organism>